<keyword evidence="3 6" id="KW-0713">Self-incompatibility</keyword>
<dbReference type="EnsemblPlants" id="Kaladp0053s0696.1.v1.1">
    <property type="protein sequence ID" value="Kaladp0053s0696.1.v1.1.CDS.1"/>
    <property type="gene ID" value="Kaladp0053s0696.v1.1"/>
</dbReference>
<dbReference type="GO" id="GO:0060320">
    <property type="term" value="P:rejection of self pollen"/>
    <property type="evidence" value="ECO:0007669"/>
    <property type="project" value="UniProtKB-KW"/>
</dbReference>
<evidence type="ECO:0000256" key="4">
    <source>
        <dbReference type="ARBA" id="ARBA00022525"/>
    </source>
</evidence>
<evidence type="ECO:0000313" key="7">
    <source>
        <dbReference type="EnsemblPlants" id="Kaladp0053s0696.1.v1.1.CDS.1"/>
    </source>
</evidence>
<dbReference type="InterPro" id="IPR010264">
    <property type="entry name" value="Self-incomp_S1"/>
</dbReference>
<dbReference type="GO" id="GO:0005576">
    <property type="term" value="C:extracellular region"/>
    <property type="evidence" value="ECO:0007669"/>
    <property type="project" value="UniProtKB-SubCell"/>
</dbReference>
<evidence type="ECO:0000256" key="2">
    <source>
        <dbReference type="ARBA" id="ARBA00005581"/>
    </source>
</evidence>
<reference evidence="7" key="1">
    <citation type="submission" date="2021-01" db="UniProtKB">
        <authorList>
            <consortium name="EnsemblPlants"/>
        </authorList>
    </citation>
    <scope>IDENTIFICATION</scope>
</reference>
<evidence type="ECO:0000256" key="6">
    <source>
        <dbReference type="RuleBase" id="RU367044"/>
    </source>
</evidence>
<name>A0A7N0U5M2_KALFE</name>
<dbReference type="Proteomes" id="UP000594263">
    <property type="component" value="Unplaced"/>
</dbReference>
<evidence type="ECO:0000256" key="1">
    <source>
        <dbReference type="ARBA" id="ARBA00004613"/>
    </source>
</evidence>
<protein>
    <recommendedName>
        <fullName evidence="6">S-protein homolog</fullName>
    </recommendedName>
</protein>
<evidence type="ECO:0000256" key="3">
    <source>
        <dbReference type="ARBA" id="ARBA00022471"/>
    </source>
</evidence>
<comment type="similarity">
    <text evidence="2 6">Belongs to the plant self-incompatibility (S1) protein family.</text>
</comment>
<feature type="signal peptide" evidence="6">
    <location>
        <begin position="1"/>
        <end position="33"/>
    </location>
</feature>
<dbReference type="Gramene" id="Kaladp0053s0696.1.v1.1">
    <property type="protein sequence ID" value="Kaladp0053s0696.1.v1.1.CDS.1"/>
    <property type="gene ID" value="Kaladp0053s0696.v1.1"/>
</dbReference>
<organism evidence="7 8">
    <name type="scientific">Kalanchoe fedtschenkoi</name>
    <name type="common">Lavender scallops</name>
    <name type="synonym">South American air plant</name>
    <dbReference type="NCBI Taxonomy" id="63787"/>
    <lineage>
        <taxon>Eukaryota</taxon>
        <taxon>Viridiplantae</taxon>
        <taxon>Streptophyta</taxon>
        <taxon>Embryophyta</taxon>
        <taxon>Tracheophyta</taxon>
        <taxon>Spermatophyta</taxon>
        <taxon>Magnoliopsida</taxon>
        <taxon>eudicotyledons</taxon>
        <taxon>Gunneridae</taxon>
        <taxon>Pentapetalae</taxon>
        <taxon>Saxifragales</taxon>
        <taxon>Crassulaceae</taxon>
        <taxon>Kalanchoe</taxon>
    </lineage>
</organism>
<sequence length="156" mass="17852">MKVMRIVTLNNASFVSFLLVAVLSQLYVDNAIAGCGVYVFNARLHVDITNDIINGAKIHCKSKDDDLGIHSLAYGQTYTFTFKPQLFGRTLFFCAVMWNGKLEWFDAYIHPRDYDRCVHFNCHCPWDLTPQGPCFVDDCLPWNKNNFHQKGNVSHA</sequence>
<comment type="subcellular location">
    <subcellularLocation>
        <location evidence="1 6">Secreted</location>
    </subcellularLocation>
</comment>
<keyword evidence="8" id="KW-1185">Reference proteome</keyword>
<evidence type="ECO:0000313" key="8">
    <source>
        <dbReference type="Proteomes" id="UP000594263"/>
    </source>
</evidence>
<dbReference type="PANTHER" id="PTHR31232">
    <property type="match status" value="1"/>
</dbReference>
<keyword evidence="5 6" id="KW-0732">Signal</keyword>
<accession>A0A7N0U5M2</accession>
<keyword evidence="4 6" id="KW-0964">Secreted</keyword>
<evidence type="ECO:0000256" key="5">
    <source>
        <dbReference type="ARBA" id="ARBA00022729"/>
    </source>
</evidence>
<proteinExistence type="inferred from homology"/>
<dbReference type="PANTHER" id="PTHR31232:SF43">
    <property type="entry name" value="S-PROTEIN HOMOLOG 29-RELATED"/>
    <property type="match status" value="1"/>
</dbReference>
<dbReference type="Pfam" id="PF05938">
    <property type="entry name" value="Self-incomp_S1"/>
    <property type="match status" value="1"/>
</dbReference>
<feature type="chain" id="PRO_5029942514" description="S-protein homolog" evidence="6">
    <location>
        <begin position="34"/>
        <end position="156"/>
    </location>
</feature>
<dbReference type="AlphaFoldDB" id="A0A7N0U5M2"/>
<dbReference type="OMA" id="DAYIHPR"/>